<feature type="region of interest" description="Disordered" evidence="1">
    <location>
        <begin position="41"/>
        <end position="68"/>
    </location>
</feature>
<name>S4NHR1_9NEOP</name>
<evidence type="ECO:0000256" key="1">
    <source>
        <dbReference type="SAM" id="MobiDB-lite"/>
    </source>
</evidence>
<organism evidence="3">
    <name type="scientific">Pararge aegeria</name>
    <name type="common">speckled wood butterfly</name>
    <dbReference type="NCBI Taxonomy" id="116150"/>
    <lineage>
        <taxon>Eukaryota</taxon>
        <taxon>Metazoa</taxon>
        <taxon>Ecdysozoa</taxon>
        <taxon>Arthropoda</taxon>
        <taxon>Hexapoda</taxon>
        <taxon>Insecta</taxon>
        <taxon>Pterygota</taxon>
        <taxon>Neoptera</taxon>
        <taxon>Endopterygota</taxon>
        <taxon>Lepidoptera</taxon>
        <taxon>Glossata</taxon>
        <taxon>Ditrysia</taxon>
        <taxon>Papilionoidea</taxon>
        <taxon>Nymphalidae</taxon>
        <taxon>Satyrinae</taxon>
        <taxon>Satyrini</taxon>
        <taxon>Parargina</taxon>
        <taxon>Pararge</taxon>
    </lineage>
</organism>
<sequence>MCHLCDKLSFGVFTWFSYVFLQAILVYSVSIATWGWGSLSSPASGAGPASPVALAPPPRLSSPSTKAR</sequence>
<keyword evidence="2" id="KW-1133">Transmembrane helix</keyword>
<keyword evidence="2" id="KW-0812">Transmembrane</keyword>
<accession>S4NHR1</accession>
<feature type="transmembrane region" description="Helical" evidence="2">
    <location>
        <begin position="12"/>
        <end position="36"/>
    </location>
</feature>
<reference evidence="3" key="2">
    <citation type="submission" date="2013-05" db="EMBL/GenBank/DDBJ databases">
        <authorList>
            <person name="Carter J.-M."/>
            <person name="Baker S.C."/>
            <person name="Pink R."/>
            <person name="Carter D.R.F."/>
            <person name="Collins A."/>
            <person name="Tomlin J."/>
            <person name="Gibbs M."/>
            <person name="Breuker C.J."/>
        </authorList>
    </citation>
    <scope>NUCLEOTIDE SEQUENCE</scope>
    <source>
        <tissue evidence="3">Ovary</tissue>
    </source>
</reference>
<dbReference type="AlphaFoldDB" id="S4NHR1"/>
<dbReference type="EMBL" id="GAIX01014294">
    <property type="protein sequence ID" value="JAA78266.1"/>
    <property type="molecule type" value="Transcribed_RNA"/>
</dbReference>
<evidence type="ECO:0000256" key="2">
    <source>
        <dbReference type="SAM" id="Phobius"/>
    </source>
</evidence>
<reference evidence="3" key="1">
    <citation type="journal article" date="2013" name="BMC Genomics">
        <title>Unscrambling butterfly oogenesis.</title>
        <authorList>
            <person name="Carter J.M."/>
            <person name="Baker S.C."/>
            <person name="Pink R."/>
            <person name="Carter D.R."/>
            <person name="Collins A."/>
            <person name="Tomlin J."/>
            <person name="Gibbs M."/>
            <person name="Breuker C.J."/>
        </authorList>
    </citation>
    <scope>NUCLEOTIDE SEQUENCE</scope>
    <source>
        <tissue evidence="3">Ovary</tissue>
    </source>
</reference>
<feature type="compositionally biased region" description="Low complexity" evidence="1">
    <location>
        <begin position="41"/>
        <end position="53"/>
    </location>
</feature>
<proteinExistence type="predicted"/>
<protein>
    <submittedName>
        <fullName evidence="3">Uncharacterized protein</fullName>
    </submittedName>
</protein>
<keyword evidence="2" id="KW-0472">Membrane</keyword>
<evidence type="ECO:0000313" key="3">
    <source>
        <dbReference type="EMBL" id="JAA78266.1"/>
    </source>
</evidence>